<dbReference type="SUPFAM" id="SSF47973">
    <property type="entry name" value="Ribosomal protein S7"/>
    <property type="match status" value="1"/>
</dbReference>
<dbReference type="InterPro" id="IPR000235">
    <property type="entry name" value="Ribosomal_uS7"/>
</dbReference>
<protein>
    <recommendedName>
        <fullName evidence="5">Small ribosomal subunit protein uS7 domain-containing protein</fullName>
    </recommendedName>
</protein>
<gene>
    <name evidence="6" type="ORF">VPNG_09331</name>
</gene>
<organism evidence="6 7">
    <name type="scientific">Cytospora leucostoma</name>
    <dbReference type="NCBI Taxonomy" id="1230097"/>
    <lineage>
        <taxon>Eukaryota</taxon>
        <taxon>Fungi</taxon>
        <taxon>Dikarya</taxon>
        <taxon>Ascomycota</taxon>
        <taxon>Pezizomycotina</taxon>
        <taxon>Sordariomycetes</taxon>
        <taxon>Sordariomycetidae</taxon>
        <taxon>Diaporthales</taxon>
        <taxon>Cytosporaceae</taxon>
        <taxon>Cytospora</taxon>
    </lineage>
</organism>
<dbReference type="FunCoup" id="A0A423VSZ9">
    <property type="interactions" value="228"/>
</dbReference>
<dbReference type="InterPro" id="IPR023798">
    <property type="entry name" value="Ribosomal_uS7_dom"/>
</dbReference>
<dbReference type="STRING" id="1230097.A0A423VSZ9"/>
<keyword evidence="7" id="KW-1185">Reference proteome</keyword>
<name>A0A423VSZ9_9PEZI</name>
<evidence type="ECO:0000256" key="4">
    <source>
        <dbReference type="SAM" id="MobiDB-lite"/>
    </source>
</evidence>
<evidence type="ECO:0000313" key="6">
    <source>
        <dbReference type="EMBL" id="ROV94126.1"/>
    </source>
</evidence>
<dbReference type="GO" id="GO:0005840">
    <property type="term" value="C:ribosome"/>
    <property type="evidence" value="ECO:0007669"/>
    <property type="project" value="UniProtKB-KW"/>
</dbReference>
<evidence type="ECO:0000313" key="7">
    <source>
        <dbReference type="Proteomes" id="UP000285146"/>
    </source>
</evidence>
<evidence type="ECO:0000259" key="5">
    <source>
        <dbReference type="Pfam" id="PF00177"/>
    </source>
</evidence>
<feature type="region of interest" description="Disordered" evidence="4">
    <location>
        <begin position="31"/>
        <end position="81"/>
    </location>
</feature>
<dbReference type="GO" id="GO:0006412">
    <property type="term" value="P:translation"/>
    <property type="evidence" value="ECO:0007669"/>
    <property type="project" value="InterPro"/>
</dbReference>
<accession>A0A423VSZ9</accession>
<dbReference type="GO" id="GO:1990904">
    <property type="term" value="C:ribonucleoprotein complex"/>
    <property type="evidence" value="ECO:0007669"/>
    <property type="project" value="UniProtKB-KW"/>
</dbReference>
<dbReference type="Gene3D" id="1.10.455.10">
    <property type="entry name" value="Ribosomal protein S7 domain"/>
    <property type="match status" value="1"/>
</dbReference>
<evidence type="ECO:0000256" key="2">
    <source>
        <dbReference type="ARBA" id="ARBA00022980"/>
    </source>
</evidence>
<keyword evidence="3" id="KW-0687">Ribonucleoprotein</keyword>
<dbReference type="Pfam" id="PF00177">
    <property type="entry name" value="Ribosomal_S7"/>
    <property type="match status" value="1"/>
</dbReference>
<keyword evidence="2" id="KW-0689">Ribosomal protein</keyword>
<evidence type="ECO:0000256" key="3">
    <source>
        <dbReference type="ARBA" id="ARBA00023274"/>
    </source>
</evidence>
<comment type="caution">
    <text evidence="6">The sequence shown here is derived from an EMBL/GenBank/DDBJ whole genome shotgun (WGS) entry which is preliminary data.</text>
</comment>
<evidence type="ECO:0000256" key="1">
    <source>
        <dbReference type="ARBA" id="ARBA00007151"/>
    </source>
</evidence>
<dbReference type="InParanoid" id="A0A423VSZ9"/>
<dbReference type="EMBL" id="LKEB01000077">
    <property type="protein sequence ID" value="ROV94126.1"/>
    <property type="molecule type" value="Genomic_DNA"/>
</dbReference>
<reference evidence="6 7" key="1">
    <citation type="submission" date="2015-09" db="EMBL/GenBank/DDBJ databases">
        <title>Host preference determinants of Valsa canker pathogens revealed by comparative genomics.</title>
        <authorList>
            <person name="Yin Z."/>
            <person name="Huang L."/>
        </authorList>
    </citation>
    <scope>NUCLEOTIDE SEQUENCE [LARGE SCALE GENOMIC DNA]</scope>
    <source>
        <strain evidence="6 7">SXYLt</strain>
    </source>
</reference>
<sequence length="317" mass="34779">MPPNSSIWGACRSLSIRLRPQAQAQLPRVAASARQLTDGARPPQSNIPNIPGAVGGTIPGFNGSKIPPPISGPLGGPEEGGVREEDVKMRALTPQEEARMQLELTASGLNPFDKKFTGLKFEEPEIPQGKLHETKFHMKHRYDEGIDQLTRLLMRDGKLSKAQSHSQDMAMILNYLRTSSAPKINPQRPLLPGSPPPEHLPLNPNLYLMLALDSVAPLIRIRGFTGLAGGGKALEVPVPISRRARRRTAFMWIMDAVNKRQSLGSGKKMLAHRIGEEIVSVIEGRSSVWDKRNQLHKLGTSVRANLNSPALLKRKVV</sequence>
<dbReference type="PANTHER" id="PTHR11205">
    <property type="entry name" value="RIBOSOMAL PROTEIN S7"/>
    <property type="match status" value="1"/>
</dbReference>
<comment type="similarity">
    <text evidence="1">Belongs to the universal ribosomal protein uS7 family.</text>
</comment>
<dbReference type="Proteomes" id="UP000285146">
    <property type="component" value="Unassembled WGS sequence"/>
</dbReference>
<proteinExistence type="inferred from homology"/>
<dbReference type="OrthoDB" id="9972728at2759"/>
<feature type="domain" description="Small ribosomal subunit protein uS7" evidence="5">
    <location>
        <begin position="138"/>
        <end position="302"/>
    </location>
</feature>
<dbReference type="InterPro" id="IPR036823">
    <property type="entry name" value="Ribosomal_uS7_dom_sf"/>
</dbReference>
<dbReference type="AlphaFoldDB" id="A0A423VSZ9"/>